<proteinExistence type="predicted"/>
<gene>
    <name evidence="1" type="ORF">DAPPUDRAFT_239328</name>
</gene>
<dbReference type="InParanoid" id="E9G905"/>
<protein>
    <submittedName>
        <fullName evidence="1">Uncharacterized protein</fullName>
    </submittedName>
</protein>
<dbReference type="Proteomes" id="UP000000305">
    <property type="component" value="Unassembled WGS sequence"/>
</dbReference>
<accession>E9G905</accession>
<dbReference type="AlphaFoldDB" id="E9G905"/>
<evidence type="ECO:0000313" key="1">
    <source>
        <dbReference type="EMBL" id="EFX84180.1"/>
    </source>
</evidence>
<keyword evidence="2" id="KW-1185">Reference proteome</keyword>
<dbReference type="EMBL" id="GL732535">
    <property type="protein sequence ID" value="EFX84180.1"/>
    <property type="molecule type" value="Genomic_DNA"/>
</dbReference>
<reference evidence="1 2" key="1">
    <citation type="journal article" date="2011" name="Science">
        <title>The ecoresponsive genome of Daphnia pulex.</title>
        <authorList>
            <person name="Colbourne J.K."/>
            <person name="Pfrender M.E."/>
            <person name="Gilbert D."/>
            <person name="Thomas W.K."/>
            <person name="Tucker A."/>
            <person name="Oakley T.H."/>
            <person name="Tokishita S."/>
            <person name="Aerts A."/>
            <person name="Arnold G.J."/>
            <person name="Basu M.K."/>
            <person name="Bauer D.J."/>
            <person name="Caceres C.E."/>
            <person name="Carmel L."/>
            <person name="Casola C."/>
            <person name="Choi J.H."/>
            <person name="Detter J.C."/>
            <person name="Dong Q."/>
            <person name="Dusheyko S."/>
            <person name="Eads B.D."/>
            <person name="Frohlich T."/>
            <person name="Geiler-Samerotte K.A."/>
            <person name="Gerlach D."/>
            <person name="Hatcher P."/>
            <person name="Jogdeo S."/>
            <person name="Krijgsveld J."/>
            <person name="Kriventseva E.V."/>
            <person name="Kultz D."/>
            <person name="Laforsch C."/>
            <person name="Lindquist E."/>
            <person name="Lopez J."/>
            <person name="Manak J.R."/>
            <person name="Muller J."/>
            <person name="Pangilinan J."/>
            <person name="Patwardhan R.P."/>
            <person name="Pitluck S."/>
            <person name="Pritham E.J."/>
            <person name="Rechtsteiner A."/>
            <person name="Rho M."/>
            <person name="Rogozin I.B."/>
            <person name="Sakarya O."/>
            <person name="Salamov A."/>
            <person name="Schaack S."/>
            <person name="Shapiro H."/>
            <person name="Shiga Y."/>
            <person name="Skalitzky C."/>
            <person name="Smith Z."/>
            <person name="Souvorov A."/>
            <person name="Sung W."/>
            <person name="Tang Z."/>
            <person name="Tsuchiya D."/>
            <person name="Tu H."/>
            <person name="Vos H."/>
            <person name="Wang M."/>
            <person name="Wolf Y.I."/>
            <person name="Yamagata H."/>
            <person name="Yamada T."/>
            <person name="Ye Y."/>
            <person name="Shaw J.R."/>
            <person name="Andrews J."/>
            <person name="Crease T.J."/>
            <person name="Tang H."/>
            <person name="Lucas S.M."/>
            <person name="Robertson H.M."/>
            <person name="Bork P."/>
            <person name="Koonin E.V."/>
            <person name="Zdobnov E.M."/>
            <person name="Grigoriev I.V."/>
            <person name="Lynch M."/>
            <person name="Boore J.L."/>
        </authorList>
    </citation>
    <scope>NUCLEOTIDE SEQUENCE [LARGE SCALE GENOMIC DNA]</scope>
</reference>
<dbReference type="KEGG" id="dpx:DAPPUDRAFT_239328"/>
<dbReference type="HOGENOM" id="CLU_1152747_0_0_1"/>
<organism evidence="1 2">
    <name type="scientific">Daphnia pulex</name>
    <name type="common">Water flea</name>
    <dbReference type="NCBI Taxonomy" id="6669"/>
    <lineage>
        <taxon>Eukaryota</taxon>
        <taxon>Metazoa</taxon>
        <taxon>Ecdysozoa</taxon>
        <taxon>Arthropoda</taxon>
        <taxon>Crustacea</taxon>
        <taxon>Branchiopoda</taxon>
        <taxon>Diplostraca</taxon>
        <taxon>Cladocera</taxon>
        <taxon>Anomopoda</taxon>
        <taxon>Daphniidae</taxon>
        <taxon>Daphnia</taxon>
    </lineage>
</organism>
<evidence type="ECO:0000313" key="2">
    <source>
        <dbReference type="Proteomes" id="UP000000305"/>
    </source>
</evidence>
<name>E9G905_DAPPU</name>
<sequence>MSTLAKKIAESLTATLVFAYTFQSSKKLEIHFYYLLAHLETECKQIYQSSTAHETLEITTTERQEIFLPGENFYLLVLCALFYCHLHGRKQGAAWRIFFNEPADMWSGIRHCILLFSTSSLFTFPPSLYVNLCTRVLIPPTPFTCGAYGCIHTNTVITVLVHCNLRGFGRRLKDFMLLSMVQLSRGKKGASLLVPPLPDELQSIKRRGMSRRYRYAHRMPIWYRGMPIVDSDTFPGSRDDN</sequence>